<reference evidence="3" key="1">
    <citation type="submission" date="2020-07" db="EMBL/GenBank/DDBJ databases">
        <title>Genome sequence and genetic diversity analysis of an under-domesticated orphan crop, white fonio (Digitaria exilis).</title>
        <authorList>
            <person name="Bennetzen J.L."/>
            <person name="Chen S."/>
            <person name="Ma X."/>
            <person name="Wang X."/>
            <person name="Yssel A.E.J."/>
            <person name="Chaluvadi S.R."/>
            <person name="Johnson M."/>
            <person name="Gangashetty P."/>
            <person name="Hamidou F."/>
            <person name="Sanogo M.D."/>
            <person name="Zwaenepoel A."/>
            <person name="Wallace J."/>
            <person name="Van De Peer Y."/>
            <person name="Van Deynze A."/>
        </authorList>
    </citation>
    <scope>NUCLEOTIDE SEQUENCE</scope>
    <source>
        <tissue evidence="3">Leaves</tissue>
    </source>
</reference>
<dbReference type="EMBL" id="JACEFO010002883">
    <property type="protein sequence ID" value="KAF8646708.1"/>
    <property type="molecule type" value="Genomic_DNA"/>
</dbReference>
<sequence>MAGKGYSLPDDLLVLILLLLPTSSRRRFRLVCKRWRDMVNERTPELQVRAEILAFISQHGGSRALLFDNESGGRRRWSWKYPCSHQRSNVALVGTCNGLLCLHESLTTTAAGDGSSFSTITVTNSITGETQALPPAPRSPEWEQMRAPGKYTFGYHPTTGRYKVVHVVDALQVFTLGVGTSWRAVPVDTTPGGGATYNRLCDAISVDGWTYWLDAFSAHRVTSFAAPPLAGGGGGGLIPAEAGWDLTNVHARLGAVVATSTASVEVWVLDDGGGAQPRRWSRRNNIVGATTSRRWIAATTVFGSWIVAPQLTHGDCILRASRDRIQGRGSWSWGMRRLYQHKVDDLTGGGGGRRLSAAKGRELLMNEDERNGVLTTFAYVETLEPSGDRPTIRVETMADDVVDGSRLPDDVLVQILSLIPASSRRPLHVVCKRWRNVIDERTPPEEKLPAKILVFVNQDRSSSAIVFDNASSHRRHHWTYTYWLALVSVGGSTYWLAKSSSQRVTSLDVPPAMVPAAPAAAGRGTRWRLTKVNDSLGVVVSLEAGVRAVWMLDDGEGEEPEWSRRYTVVAGNLYSGGWVMAPQLTHGDYILSEWLDDPEDGECTARWLREGTSHLYRHEVGVLTDGGARIRPLLSHKKAPLIMSKEERQGQFTTFAYVETRNPEKAG</sequence>
<protein>
    <recommendedName>
        <fullName evidence="2">F-box domain-containing protein</fullName>
    </recommendedName>
</protein>
<dbReference type="InterPro" id="IPR050796">
    <property type="entry name" value="SCF_F-box_component"/>
</dbReference>
<keyword evidence="4" id="KW-1185">Reference proteome</keyword>
<feature type="chain" id="PRO_5032514922" description="F-box domain-containing protein" evidence="1">
    <location>
        <begin position="25"/>
        <end position="667"/>
    </location>
</feature>
<accession>A0A835A3E9</accession>
<dbReference type="Pfam" id="PF08268">
    <property type="entry name" value="FBA_3"/>
    <property type="match status" value="1"/>
</dbReference>
<evidence type="ECO:0000313" key="3">
    <source>
        <dbReference type="EMBL" id="KAF8646708.1"/>
    </source>
</evidence>
<feature type="domain" description="F-box" evidence="2">
    <location>
        <begin position="401"/>
        <end position="452"/>
    </location>
</feature>
<evidence type="ECO:0000313" key="4">
    <source>
        <dbReference type="Proteomes" id="UP000636709"/>
    </source>
</evidence>
<dbReference type="AlphaFoldDB" id="A0A835A3E9"/>
<dbReference type="SUPFAM" id="SSF81383">
    <property type="entry name" value="F-box domain"/>
    <property type="match status" value="2"/>
</dbReference>
<keyword evidence="1" id="KW-0732">Signal</keyword>
<gene>
    <name evidence="3" type="ORF">HU200_065710</name>
</gene>
<evidence type="ECO:0000259" key="2">
    <source>
        <dbReference type="PROSITE" id="PS50181"/>
    </source>
</evidence>
<dbReference type="PROSITE" id="PS50181">
    <property type="entry name" value="FBOX"/>
    <property type="match status" value="2"/>
</dbReference>
<dbReference type="SMART" id="SM00256">
    <property type="entry name" value="FBOX"/>
    <property type="match status" value="2"/>
</dbReference>
<name>A0A835A3E9_9POAL</name>
<dbReference type="OrthoDB" id="689211at2759"/>
<dbReference type="InterPro" id="IPR013187">
    <property type="entry name" value="F-box-assoc_dom_typ3"/>
</dbReference>
<dbReference type="Pfam" id="PF00646">
    <property type="entry name" value="F-box"/>
    <property type="match status" value="1"/>
</dbReference>
<evidence type="ECO:0000256" key="1">
    <source>
        <dbReference type="SAM" id="SignalP"/>
    </source>
</evidence>
<organism evidence="3 4">
    <name type="scientific">Digitaria exilis</name>
    <dbReference type="NCBI Taxonomy" id="1010633"/>
    <lineage>
        <taxon>Eukaryota</taxon>
        <taxon>Viridiplantae</taxon>
        <taxon>Streptophyta</taxon>
        <taxon>Embryophyta</taxon>
        <taxon>Tracheophyta</taxon>
        <taxon>Spermatophyta</taxon>
        <taxon>Magnoliopsida</taxon>
        <taxon>Liliopsida</taxon>
        <taxon>Poales</taxon>
        <taxon>Poaceae</taxon>
        <taxon>PACMAD clade</taxon>
        <taxon>Panicoideae</taxon>
        <taxon>Panicodae</taxon>
        <taxon>Paniceae</taxon>
        <taxon>Anthephorinae</taxon>
        <taxon>Digitaria</taxon>
    </lineage>
</organism>
<dbReference type="Proteomes" id="UP000636709">
    <property type="component" value="Unassembled WGS sequence"/>
</dbReference>
<feature type="signal peptide" evidence="1">
    <location>
        <begin position="1"/>
        <end position="24"/>
    </location>
</feature>
<dbReference type="InterPro" id="IPR036047">
    <property type="entry name" value="F-box-like_dom_sf"/>
</dbReference>
<dbReference type="NCBIfam" id="TIGR01640">
    <property type="entry name" value="F_box_assoc_1"/>
    <property type="match status" value="1"/>
</dbReference>
<dbReference type="InterPro" id="IPR001810">
    <property type="entry name" value="F-box_dom"/>
</dbReference>
<comment type="caution">
    <text evidence="3">The sequence shown here is derived from an EMBL/GenBank/DDBJ whole genome shotgun (WGS) entry which is preliminary data.</text>
</comment>
<proteinExistence type="predicted"/>
<dbReference type="Gene3D" id="1.20.1280.50">
    <property type="match status" value="2"/>
</dbReference>
<feature type="domain" description="F-box" evidence="2">
    <location>
        <begin position="2"/>
        <end position="50"/>
    </location>
</feature>
<dbReference type="PANTHER" id="PTHR31672">
    <property type="entry name" value="BNACNNG10540D PROTEIN"/>
    <property type="match status" value="1"/>
</dbReference>
<dbReference type="PANTHER" id="PTHR31672:SF13">
    <property type="entry name" value="F-BOX PROTEIN CPR30-LIKE"/>
    <property type="match status" value="1"/>
</dbReference>
<dbReference type="InterPro" id="IPR017451">
    <property type="entry name" value="F-box-assoc_interact_dom"/>
</dbReference>
<dbReference type="Pfam" id="PF12937">
    <property type="entry name" value="F-box-like"/>
    <property type="match status" value="1"/>
</dbReference>